<evidence type="ECO:0000256" key="5">
    <source>
        <dbReference type="ARBA" id="ARBA00022723"/>
    </source>
</evidence>
<evidence type="ECO:0000256" key="4">
    <source>
        <dbReference type="ARBA" id="ARBA00022643"/>
    </source>
</evidence>
<dbReference type="Proteomes" id="UP000841146">
    <property type="component" value="Unassembled WGS sequence"/>
</dbReference>
<dbReference type="NCBIfam" id="TIGR02151">
    <property type="entry name" value="IPP_isom_2"/>
    <property type="match status" value="1"/>
</dbReference>
<dbReference type="InterPro" id="IPR000262">
    <property type="entry name" value="FMN-dep_DH"/>
</dbReference>
<dbReference type="Proteomes" id="UP000478704">
    <property type="component" value="Unassembled WGS sequence"/>
</dbReference>
<dbReference type="EMBL" id="QDAY01000003">
    <property type="protein sequence ID" value="KAA9449196.1"/>
    <property type="molecule type" value="Genomic_DNA"/>
</dbReference>
<dbReference type="EMBL" id="AAIAJJ010000004">
    <property type="protein sequence ID" value="ECC1557054.1"/>
    <property type="molecule type" value="Genomic_DNA"/>
</dbReference>
<evidence type="ECO:0000256" key="7">
    <source>
        <dbReference type="ARBA" id="ARBA00022857"/>
    </source>
</evidence>
<dbReference type="Proteomes" id="UP000379076">
    <property type="component" value="Unassembled WGS sequence"/>
</dbReference>
<dbReference type="SUPFAM" id="SSF51395">
    <property type="entry name" value="FMN-linked oxidoreductases"/>
    <property type="match status" value="1"/>
</dbReference>
<reference evidence="60 99" key="10">
    <citation type="submission" date="2020-06" db="EMBL/GenBank/DDBJ databases">
        <title>Two Listeria outbreaks in Switzerland in 2018 and 2020.</title>
        <authorList>
            <person name="Stevens M.J.A."/>
            <person name="Bloemberg G."/>
            <person name="Nusch-Inderbinnen M."/>
            <person name="Stephan R."/>
        </authorList>
    </citation>
    <scope>NUCLEOTIDE SEQUENCE [LARGE SCALE GENOMIC DNA]</scope>
    <source>
        <strain evidence="60 99">N18-0707</strain>
    </source>
</reference>
<evidence type="ECO:0000313" key="79">
    <source>
        <dbReference type="Proteomes" id="UP000398321"/>
    </source>
</evidence>
<evidence type="ECO:0000313" key="30">
    <source>
        <dbReference type="EMBL" id="EAG2996762.1"/>
    </source>
</evidence>
<evidence type="ECO:0000313" key="59">
    <source>
        <dbReference type="EMBL" id="KAA9449196.1"/>
    </source>
</evidence>
<dbReference type="EMBL" id="AALEDS010000007">
    <property type="protein sequence ID" value="ECY6544483.1"/>
    <property type="molecule type" value="Genomic_DNA"/>
</dbReference>
<dbReference type="Proteomes" id="UP000393182">
    <property type="component" value="Unassembled WGS sequence"/>
</dbReference>
<dbReference type="Proteomes" id="UP000368512">
    <property type="component" value="Unassembled WGS sequence"/>
</dbReference>
<evidence type="ECO:0000313" key="78">
    <source>
        <dbReference type="Proteomes" id="UP000389283"/>
    </source>
</evidence>
<dbReference type="Proteomes" id="UP000376505">
    <property type="component" value="Unassembled WGS sequence"/>
</dbReference>
<dbReference type="Proteomes" id="UP000358545">
    <property type="component" value="Unassembled WGS sequence"/>
</dbReference>
<evidence type="ECO:0000256" key="2">
    <source>
        <dbReference type="ARBA" id="ARBA00022490"/>
    </source>
</evidence>
<comment type="subcellular location">
    <subcellularLocation>
        <location evidence="11">Cytoplasm</location>
    </subcellularLocation>
</comment>
<comment type="similarity">
    <text evidence="11">Belongs to the IPP isomerase type 2 family.</text>
</comment>
<feature type="binding site" evidence="11">
    <location>
        <position position="99"/>
    </location>
    <ligand>
        <name>FMN</name>
        <dbReference type="ChEBI" id="CHEBI:58210"/>
    </ligand>
</feature>
<dbReference type="KEGG" id="lmv:Y193_08790"/>
<dbReference type="EMBL" id="DAAIHR010000005">
    <property type="protein sequence ID" value="HAB8398027.1"/>
    <property type="molecule type" value="Genomic_DNA"/>
</dbReference>
<keyword evidence="7 11" id="KW-0521">NADP</keyword>
<evidence type="ECO:0000313" key="43">
    <source>
        <dbReference type="EMBL" id="ECB9513013.1"/>
    </source>
</evidence>
<dbReference type="Proteomes" id="UP000842809">
    <property type="component" value="Unassembled WGS sequence"/>
</dbReference>
<dbReference type="PANTHER" id="PTHR43665">
    <property type="entry name" value="ISOPENTENYL-DIPHOSPHATE DELTA-ISOMERASE"/>
    <property type="match status" value="1"/>
</dbReference>
<name>A0A0B8RAQ8_LISMN</name>
<feature type="binding site" evidence="11">
    <location>
        <position position="128"/>
    </location>
    <ligand>
        <name>FMN</name>
        <dbReference type="ChEBI" id="CHEBI:58210"/>
    </ligand>
</feature>
<keyword evidence="9 11" id="KW-0413">Isomerase</keyword>
<evidence type="ECO:0000313" key="96">
    <source>
        <dbReference type="Proteomes" id="UP000530452"/>
    </source>
</evidence>
<evidence type="ECO:0000256" key="9">
    <source>
        <dbReference type="ARBA" id="ARBA00023235"/>
    </source>
</evidence>
<evidence type="ECO:0000313" key="103">
    <source>
        <dbReference type="Proteomes" id="UP000566721"/>
    </source>
</evidence>
<evidence type="ECO:0000313" key="41">
    <source>
        <dbReference type="EMBL" id="EAK9316414.1"/>
    </source>
</evidence>
<dbReference type="GO" id="GO:0070402">
    <property type="term" value="F:NADPH binding"/>
    <property type="evidence" value="ECO:0007669"/>
    <property type="project" value="UniProtKB-UniRule"/>
</dbReference>
<protein>
    <recommendedName>
        <fullName evidence="11">Isopentenyl-diphosphate delta-isomerase</fullName>
        <shortName evidence="11">IPP isomerase</shortName>
        <ecNumber evidence="11">5.3.3.2</ecNumber>
    </recommendedName>
    <alternativeName>
        <fullName evidence="11">Isopentenyl diphosphate:dimethylallyl diphosphate isomerase</fullName>
    </alternativeName>
    <alternativeName>
        <fullName evidence="11">Isopentenyl pyrophosphate isomerase</fullName>
    </alternativeName>
    <alternativeName>
        <fullName evidence="11">Type 2 isopentenyl diphosphate isomerase</fullName>
        <shortName evidence="11">IDI-2</shortName>
    </alternativeName>
</protein>
<dbReference type="EMBL" id="AAANYN010000007">
    <property type="protein sequence ID" value="EAD5773909.1"/>
    <property type="molecule type" value="Genomic_DNA"/>
</dbReference>
<evidence type="ECO:0000313" key="80">
    <source>
        <dbReference type="Proteomes" id="UP000403352"/>
    </source>
</evidence>
<evidence type="ECO:0000313" key="65">
    <source>
        <dbReference type="Proteomes" id="UP000336166"/>
    </source>
</evidence>
<evidence type="ECO:0000313" key="66">
    <source>
        <dbReference type="Proteomes" id="UP000337746"/>
    </source>
</evidence>
<evidence type="ECO:0000313" key="74">
    <source>
        <dbReference type="Proteomes" id="UP000365297"/>
    </source>
</evidence>
<dbReference type="Proteomes" id="UP000566721">
    <property type="component" value="Unassembled WGS sequence"/>
</dbReference>
<evidence type="ECO:0000313" key="73">
    <source>
        <dbReference type="Proteomes" id="UP000364988"/>
    </source>
</evidence>
<dbReference type="Proteomes" id="UP000403352">
    <property type="component" value="Unassembled WGS sequence"/>
</dbReference>
<dbReference type="EC" id="5.3.3.2" evidence="11"/>
<dbReference type="EMBL" id="AAANYR010000003">
    <property type="protein sequence ID" value="EAD5786349.1"/>
    <property type="molecule type" value="Genomic_DNA"/>
</dbReference>
<keyword evidence="6 11" id="KW-0460">Magnesium</keyword>
<feature type="binding site" evidence="11">
    <location>
        <position position="159"/>
    </location>
    <ligand>
        <name>Mg(2+)</name>
        <dbReference type="ChEBI" id="CHEBI:18420"/>
    </ligand>
</feature>
<dbReference type="SMR" id="A0A0B8RAQ8"/>
<evidence type="ECO:0000313" key="64">
    <source>
        <dbReference type="Proteomes" id="UP000331186"/>
    </source>
</evidence>
<evidence type="ECO:0000256" key="10">
    <source>
        <dbReference type="ARBA" id="ARBA00025810"/>
    </source>
</evidence>
<comment type="subunit">
    <text evidence="10 11">Homooctamer. Dimer of tetramers.</text>
</comment>
<evidence type="ECO:0000313" key="67">
    <source>
        <dbReference type="Proteomes" id="UP000339309"/>
    </source>
</evidence>
<evidence type="ECO:0000313" key="95">
    <source>
        <dbReference type="Proteomes" id="UP000528151"/>
    </source>
</evidence>
<evidence type="ECO:0000313" key="62">
    <source>
        <dbReference type="EMBL" id="RKA08286.1"/>
    </source>
</evidence>
<dbReference type="EMBL" id="AABBAW010000003">
    <property type="protein sequence ID" value="EAG2515035.1"/>
    <property type="molecule type" value="Genomic_DNA"/>
</dbReference>
<dbReference type="EMBL" id="AABEKY010000003">
    <property type="protein sequence ID" value="EAG9387269.1"/>
    <property type="molecule type" value="Genomic_DNA"/>
</dbReference>
<evidence type="ECO:0000313" key="98">
    <source>
        <dbReference type="Proteomes" id="UP000540117"/>
    </source>
</evidence>
<dbReference type="Proteomes" id="UP000481141">
    <property type="component" value="Unassembled WGS sequence"/>
</dbReference>
<feature type="binding site" evidence="11">
    <location>
        <position position="190"/>
    </location>
    <ligand>
        <name>FMN</name>
        <dbReference type="ChEBI" id="CHEBI:58210"/>
    </ligand>
</feature>
<evidence type="ECO:0000313" key="83">
    <source>
        <dbReference type="Proteomes" id="UP000427828"/>
    </source>
</evidence>
<evidence type="ECO:0000313" key="84">
    <source>
        <dbReference type="Proteomes" id="UP000455569"/>
    </source>
</evidence>
<accession>A0A0B8RAQ8</accession>
<evidence type="ECO:0000313" key="104">
    <source>
        <dbReference type="Proteomes" id="UP000840197"/>
    </source>
</evidence>
<evidence type="ECO:0000313" key="68">
    <source>
        <dbReference type="Proteomes" id="UP000344343"/>
    </source>
</evidence>
<dbReference type="EMBL" id="AABGUK010000003">
    <property type="protein sequence ID" value="EAH4242275.1"/>
    <property type="molecule type" value="Genomic_DNA"/>
</dbReference>
<reference evidence="61 108" key="1">
    <citation type="submission" date="2016-09" db="EMBL/GenBank/DDBJ databases">
        <title>100K Listeria isolates.</title>
        <authorList>
            <person name="Chen P."/>
            <person name="Weimer B.C."/>
            <person name="Kong N."/>
            <person name="Huang B."/>
        </authorList>
    </citation>
    <scope>NUCLEOTIDE SEQUENCE [LARGE SCALE GENOMIC DNA]</scope>
    <source>
        <strain evidence="61 108">BCW_2383</strain>
    </source>
</reference>
<dbReference type="Proteomes" id="UP000528151">
    <property type="component" value="Unassembled WGS sequence"/>
</dbReference>
<dbReference type="Proteomes" id="UP000522199">
    <property type="component" value="Unassembled WGS sequence"/>
</dbReference>
<evidence type="ECO:0000313" key="108">
    <source>
        <dbReference type="Proteomes" id="UP000852906"/>
    </source>
</evidence>
<dbReference type="EMBL" id="JACAVN010000003">
    <property type="protein sequence ID" value="NYA01512.1"/>
    <property type="molecule type" value="Genomic_DNA"/>
</dbReference>
<evidence type="ECO:0000313" key="14">
    <source>
        <dbReference type="EMBL" id="EAC5549597.1"/>
    </source>
</evidence>
<keyword evidence="4 11" id="KW-0288">FMN</keyword>
<dbReference type="Proteomes" id="UP000467536">
    <property type="component" value="Unassembled WGS sequence"/>
</dbReference>
<evidence type="ECO:0000313" key="22">
    <source>
        <dbReference type="EMBL" id="EAE1338711.1"/>
    </source>
</evidence>
<dbReference type="Proteomes" id="UP000423131">
    <property type="component" value="Unassembled WGS sequence"/>
</dbReference>
<dbReference type="EMBL" id="AALGDA010000005">
    <property type="protein sequence ID" value="ECY9781881.1"/>
    <property type="molecule type" value="Genomic_DNA"/>
</dbReference>
<feature type="binding site" evidence="11">
    <location>
        <position position="220"/>
    </location>
    <ligand>
        <name>FMN</name>
        <dbReference type="ChEBI" id="CHEBI:58210"/>
    </ligand>
</feature>
<dbReference type="Proteomes" id="UP000467347">
    <property type="component" value="Unassembled WGS sequence"/>
</dbReference>
<dbReference type="PANTHER" id="PTHR43665:SF1">
    <property type="entry name" value="ISOPENTENYL-DIPHOSPHATE DELTA-ISOMERASE"/>
    <property type="match status" value="1"/>
</dbReference>
<keyword evidence="3 11" id="KW-0285">Flavoprotein</keyword>
<evidence type="ECO:0000313" key="82">
    <source>
        <dbReference type="Proteomes" id="UP000423131"/>
    </source>
</evidence>
<evidence type="ECO:0000313" key="47">
    <source>
        <dbReference type="EMBL" id="ECY9781881.1"/>
    </source>
</evidence>
<dbReference type="Proteomes" id="UP000460224">
    <property type="component" value="Unassembled WGS sequence"/>
</dbReference>
<dbReference type="EMBL" id="AAALRN010000003">
    <property type="protein sequence ID" value="EAD1185069.1"/>
    <property type="molecule type" value="Genomic_DNA"/>
</dbReference>
<evidence type="ECO:0000313" key="72">
    <source>
        <dbReference type="Proteomes" id="UP000358545"/>
    </source>
</evidence>
<evidence type="ECO:0000313" key="27">
    <source>
        <dbReference type="EMBL" id="EAG2087556.1"/>
    </source>
</evidence>
<evidence type="ECO:0000313" key="86">
    <source>
        <dbReference type="Proteomes" id="UP000467347"/>
    </source>
</evidence>
<evidence type="ECO:0000313" key="26">
    <source>
        <dbReference type="EMBL" id="EAG1893533.1"/>
    </source>
</evidence>
<evidence type="ECO:0000313" key="85">
    <source>
        <dbReference type="Proteomes" id="UP000460224"/>
    </source>
</evidence>
<dbReference type="GO" id="GO:0016491">
    <property type="term" value="F:oxidoreductase activity"/>
    <property type="evidence" value="ECO:0007669"/>
    <property type="project" value="InterPro"/>
</dbReference>
<evidence type="ECO:0000313" key="63">
    <source>
        <dbReference type="Proteomes" id="UP000272537"/>
    </source>
</evidence>
<comment type="catalytic activity">
    <reaction evidence="11">
        <text>isopentenyl diphosphate = dimethylallyl diphosphate</text>
        <dbReference type="Rhea" id="RHEA:23284"/>
        <dbReference type="ChEBI" id="CHEBI:57623"/>
        <dbReference type="ChEBI" id="CHEBI:128769"/>
        <dbReference type="EC" id="5.3.3.2"/>
    </reaction>
</comment>
<evidence type="ECO:0000313" key="42">
    <source>
        <dbReference type="EMBL" id="ECB9472962.1"/>
    </source>
</evidence>
<dbReference type="Proteomes" id="UP000840039">
    <property type="component" value="Unassembled WGS sequence"/>
</dbReference>
<reference evidence="53" key="9">
    <citation type="submission" date="2020-01" db="EMBL/GenBank/DDBJ databases">
        <authorList>
            <consortium name="NCBI Pathogen Detection Project"/>
        </authorList>
    </citation>
    <scope>NUCLEOTIDE SEQUENCE</scope>
    <source>
        <strain evidence="52">09CEB371LM</strain>
        <strain evidence="58">2017-325981-023-01</strain>
        <strain evidence="54">CFIAFB20100120</strain>
        <strain evidence="53">CFIAFB20130012</strain>
        <strain evidence="56">CFIAFB20170037</strain>
        <strain evidence="55">CFIAFB20170045</strain>
        <strain evidence="57">DMG1500109</strain>
    </source>
</reference>
<comment type="cofactor">
    <cofactor evidence="11">
        <name>Mg(2+)</name>
        <dbReference type="ChEBI" id="CHEBI:18420"/>
    </cofactor>
</comment>
<dbReference type="EMBL" id="AAAIKW010000002">
    <property type="protein sequence ID" value="EAC4551766.1"/>
    <property type="molecule type" value="Genomic_DNA"/>
</dbReference>
<gene>
    <name evidence="11 27" type="primary">fni</name>
    <name evidence="25" type="ORF">A8L61_06580</name>
    <name evidence="34" type="ORF">AB917_04180</name>
    <name evidence="13" type="ORF">ABZ57_04655</name>
    <name evidence="61" type="ORF">AJL21_03040</name>
    <name evidence="22" type="ORF">ART25_07325</name>
    <name evidence="14" type="ORF">ARY78_04025</name>
    <name evidence="29" type="ORF">B1N52_07665</name>
    <name evidence="28" type="ORF">B1S26_10060</name>
    <name evidence="30" type="ORF">B5K54_05650</name>
    <name evidence="26" type="ORF">BB997_07960</name>
    <name evidence="45" type="ORF">BCZ19_05655</name>
    <name evidence="27" type="ORF">BCZ21_09810</name>
    <name evidence="32" type="ORF">CA369_03450</name>
    <name evidence="31" type="ORF">CAV64_04570</name>
    <name evidence="35" type="ORF">CW845_07200</name>
    <name evidence="37" type="ORF">D4920_01955</name>
    <name evidence="36" type="ORF">D4B11_00845</name>
    <name evidence="38" type="ORF">D5N24_03925</name>
    <name evidence="40" type="ORF">D7104_07805</name>
    <name evidence="59" type="ORF">DCK61_10045</name>
    <name evidence="33" type="ORF">DCT16_08025</name>
    <name evidence="16" type="ORF">DQ70_08230</name>
    <name evidence="15" type="ORF">DU018_10120</name>
    <name evidence="62" type="ORF">DYZ80_01479</name>
    <name evidence="24" type="ORF">E1W56_05185</name>
    <name evidence="39" type="ORF">E5F58_09800</name>
    <name evidence="21" type="ORF">EX365_07265</name>
    <name evidence="20" type="ORF">EXZ73_06320</name>
    <name evidence="46" type="ORF">F6436_09085</name>
    <name evidence="47" type="ORF">F6515_02620</name>
    <name evidence="41" type="ORF">FA835_04750</name>
    <name evidence="43" type="ORF">FLQ97_04620</name>
    <name evidence="42" type="ORF">FLR03_04625</name>
    <name evidence="44" type="ORF">FNX40_09605</name>
    <name evidence="50" type="ORF">FV747_02900</name>
    <name evidence="51" type="ORF">G3O21_002367</name>
    <name evidence="52" type="ORF">GHH22_03550</name>
    <name evidence="57" type="ORF">GI949_04135</name>
    <name evidence="49" type="ORF">GJW51_06900</name>
    <name evidence="48" type="ORF">GQG13_08405</name>
    <name evidence="53" type="ORF">GYR60_05790</name>
    <name evidence="54" type="ORF">GYS09_07930</name>
    <name evidence="55" type="ORF">GYX23_08980</name>
    <name evidence="56" type="ORF">GYY14_05395</name>
    <name evidence="58" type="ORF">HQN34_002276</name>
    <name evidence="60" type="ORF">HZJ64_06675</name>
    <name evidence="17" type="ORF">KV70_04160</name>
    <name evidence="18" type="ORF">QD52_08285</name>
    <name evidence="19" type="ORF">UI29_08325</name>
    <name evidence="23" type="ORF">Y261_11395</name>
</gene>
<feature type="binding site" evidence="11">
    <location>
        <begin position="288"/>
        <end position="289"/>
    </location>
    <ligand>
        <name>FMN</name>
        <dbReference type="ChEBI" id="CHEBI:58210"/>
    </ligand>
</feature>
<dbReference type="EMBL" id="MJTJ01000006">
    <property type="protein sequence ID" value="OET52272.1"/>
    <property type="molecule type" value="Genomic_DNA"/>
</dbReference>
<evidence type="ECO:0000313" key="87">
    <source>
        <dbReference type="Proteomes" id="UP000467536"/>
    </source>
</evidence>
<dbReference type="EMBL" id="DAAJFY010000003">
    <property type="protein sequence ID" value="HAC0274808.1"/>
    <property type="molecule type" value="Genomic_DNA"/>
</dbReference>
<evidence type="ECO:0000313" key="32">
    <source>
        <dbReference type="EMBL" id="EAG4461334.1"/>
    </source>
</evidence>
<evidence type="ECO:0000313" key="107">
    <source>
        <dbReference type="Proteomes" id="UP000844415"/>
    </source>
</evidence>
<dbReference type="KEGG" id="lmok:CQ02_07110"/>
<evidence type="ECO:0000256" key="6">
    <source>
        <dbReference type="ARBA" id="ARBA00022842"/>
    </source>
</evidence>
<dbReference type="EMBL" id="AAAMZD010000003">
    <property type="protein sequence ID" value="EAD3792771.1"/>
    <property type="molecule type" value="Genomic_DNA"/>
</dbReference>
<dbReference type="Proteomes" id="UP000852906">
    <property type="component" value="Unassembled WGS sequence"/>
</dbReference>
<evidence type="ECO:0000313" key="89">
    <source>
        <dbReference type="Proteomes" id="UP000478704"/>
    </source>
</evidence>
<dbReference type="EMBL" id="AANCRK010000003">
    <property type="protein sequence ID" value="EDN7715142.1"/>
    <property type="molecule type" value="Genomic_DNA"/>
</dbReference>
<dbReference type="Proteomes" id="UP000339309">
    <property type="component" value="Unassembled WGS sequence"/>
</dbReference>
<evidence type="ECO:0000256" key="3">
    <source>
        <dbReference type="ARBA" id="ARBA00022630"/>
    </source>
</evidence>
<dbReference type="EMBL" id="DABJAN010000004">
    <property type="protein sequence ID" value="HAJ9594049.1"/>
    <property type="molecule type" value="Genomic_DNA"/>
</dbReference>
<dbReference type="EMBL" id="AAAIXK010000002">
    <property type="protein sequence ID" value="EAC5549597.1"/>
    <property type="molecule type" value="Genomic_DNA"/>
</dbReference>
<dbReference type="Proteomes" id="UP000530452">
    <property type="component" value="Unassembled WGS sequence"/>
</dbReference>
<dbReference type="EMBL" id="AAASLB010000002">
    <property type="protein sequence ID" value="EAE4941433.1"/>
    <property type="molecule type" value="Genomic_DNA"/>
</dbReference>
<evidence type="ECO:0000313" key="17">
    <source>
        <dbReference type="EMBL" id="EAC9039390.1"/>
    </source>
</evidence>
<dbReference type="EMBL" id="AABDGJ010000002">
    <property type="protein sequence ID" value="EAG6989782.1"/>
    <property type="molecule type" value="Genomic_DNA"/>
</dbReference>
<evidence type="ECO:0000313" key="36">
    <source>
        <dbReference type="EMBL" id="EAG9518299.1"/>
    </source>
</evidence>
<evidence type="ECO:0000313" key="28">
    <source>
        <dbReference type="EMBL" id="EAG2245744.1"/>
    </source>
</evidence>
<evidence type="ECO:0000313" key="24">
    <source>
        <dbReference type="EMBL" id="EAE4941433.1"/>
    </source>
</evidence>
<dbReference type="EMBL" id="AABGHY010000002">
    <property type="protein sequence ID" value="EAH3293535.1"/>
    <property type="molecule type" value="Genomic_DNA"/>
</dbReference>
<evidence type="ECO:0000313" key="40">
    <source>
        <dbReference type="EMBL" id="EAK8897608.1"/>
    </source>
</evidence>
<dbReference type="CDD" id="cd02811">
    <property type="entry name" value="IDI-2_FMN"/>
    <property type="match status" value="1"/>
</dbReference>
<dbReference type="Proteomes" id="UP000549379">
    <property type="component" value="Unassembled WGS sequence"/>
</dbReference>
<evidence type="ECO:0000313" key="70">
    <source>
        <dbReference type="Proteomes" id="UP000350032"/>
    </source>
</evidence>
<evidence type="ECO:0000313" key="56">
    <source>
        <dbReference type="EMBL" id="HAC0274808.1"/>
    </source>
</evidence>
<dbReference type="GO" id="GO:0010181">
    <property type="term" value="F:FMN binding"/>
    <property type="evidence" value="ECO:0007669"/>
    <property type="project" value="UniProtKB-UniRule"/>
</dbReference>
<evidence type="ECO:0000313" key="99">
    <source>
        <dbReference type="Proteomes" id="UP000544530"/>
    </source>
</evidence>
<comment type="cofactor">
    <cofactor evidence="1 11">
        <name>FMN</name>
        <dbReference type="ChEBI" id="CHEBI:58210"/>
    </cofactor>
</comment>
<evidence type="ECO:0000313" key="77">
    <source>
        <dbReference type="Proteomes" id="UP000379076"/>
    </source>
</evidence>
<evidence type="ECO:0000313" key="37">
    <source>
        <dbReference type="EMBL" id="EAH2280825.1"/>
    </source>
</evidence>
<evidence type="ECO:0000313" key="31">
    <source>
        <dbReference type="EMBL" id="EAG4330516.1"/>
    </source>
</evidence>
<evidence type="ECO:0000313" key="88">
    <source>
        <dbReference type="Proteomes" id="UP000478682"/>
    </source>
</evidence>
<evidence type="ECO:0000256" key="8">
    <source>
        <dbReference type="ARBA" id="ARBA00023229"/>
    </source>
</evidence>
<proteinExistence type="inferred from homology"/>
<dbReference type="EMBL" id="DAAJCS010000006">
    <property type="protein sequence ID" value="HAC0013129.1"/>
    <property type="molecule type" value="Genomic_DNA"/>
</dbReference>
<evidence type="ECO:0000313" key="51">
    <source>
        <dbReference type="EMBL" id="EDP8514929.1"/>
    </source>
</evidence>
<evidence type="ECO:0000313" key="92">
    <source>
        <dbReference type="Proteomes" id="UP000522199"/>
    </source>
</evidence>
<dbReference type="EMBL" id="AALAQH010000002">
    <property type="protein sequence ID" value="ECX6924146.1"/>
    <property type="molecule type" value="Genomic_DNA"/>
</dbReference>
<dbReference type="GO" id="GO:0008299">
    <property type="term" value="P:isoprenoid biosynthetic process"/>
    <property type="evidence" value="ECO:0007669"/>
    <property type="project" value="UniProtKB-UniRule"/>
</dbReference>
<dbReference type="RefSeq" id="WP_003727466.1">
    <property type="nucleotide sequence ID" value="NC_021824.1"/>
</dbReference>
<comment type="caution">
    <text evidence="11">Lacks conserved residue(s) required for the propagation of feature annotation.</text>
</comment>
<dbReference type="FunFam" id="3.20.20.70:FF:000283">
    <property type="entry name" value="Isopentenyl-diphosphate delta-isomerase"/>
    <property type="match status" value="1"/>
</dbReference>
<evidence type="ECO:0000313" key="60">
    <source>
        <dbReference type="EMBL" id="NYA01512.1"/>
    </source>
</evidence>
<evidence type="ECO:0000313" key="33">
    <source>
        <dbReference type="EMBL" id="EAG6169330.1"/>
    </source>
</evidence>
<dbReference type="EMBL" id="QXLS01000003">
    <property type="protein sequence ID" value="RKA08286.1"/>
    <property type="molecule type" value="Genomic_DNA"/>
</dbReference>
<evidence type="ECO:0000313" key="20">
    <source>
        <dbReference type="EMBL" id="EAD5773909.1"/>
    </source>
</evidence>
<dbReference type="InterPro" id="IPR011179">
    <property type="entry name" value="IPdP_isomerase"/>
</dbReference>
<evidence type="ECO:0000313" key="39">
    <source>
        <dbReference type="EMBL" id="EAH4242275.1"/>
    </source>
</evidence>
<dbReference type="Pfam" id="PF01070">
    <property type="entry name" value="FMN_dh"/>
    <property type="match status" value="1"/>
</dbReference>
<reference evidence="59 85" key="4">
    <citation type="submission" date="2018-04" db="EMBL/GenBank/DDBJ databases">
        <title>Genome Analysis of a Prevalent Clone of Listeria monocytogenes Sequence Type 87 in China.</title>
        <authorList>
            <person name="Wang Y."/>
        </authorList>
    </citation>
    <scope>NUCLEOTIDE SEQUENCE [LARGE SCALE GENOMIC DNA]</scope>
    <source>
        <strain evidence="59 85">ICDC_LM1523</strain>
    </source>
</reference>
<dbReference type="Proteomes" id="UP000455569">
    <property type="component" value="Unassembled WGS sequence"/>
</dbReference>
<dbReference type="Proteomes" id="UP000410967">
    <property type="component" value="Unassembled WGS sequence"/>
</dbReference>
<dbReference type="Proteomes" id="UP000331186">
    <property type="component" value="Unassembled WGS sequence"/>
</dbReference>
<dbReference type="EMBL" id="DAAJZA010000002">
    <property type="protein sequence ID" value="HAC1754152.1"/>
    <property type="molecule type" value="Genomic_DNA"/>
</dbReference>
<dbReference type="Proteomes" id="UP000527632">
    <property type="component" value="Unassembled WGS sequence"/>
</dbReference>
<dbReference type="Proteomes" id="UP000272537">
    <property type="component" value="Unassembled WGS sequence"/>
</dbReference>
<dbReference type="Proteomes" id="UP000843775">
    <property type="component" value="Unassembled WGS sequence"/>
</dbReference>
<comment type="caution">
    <text evidence="27">The sequence shown here is derived from an EMBL/GenBank/DDBJ whole genome shotgun (WGS) entry which is preliminary data.</text>
</comment>
<evidence type="ECO:0000313" key="19">
    <source>
        <dbReference type="EMBL" id="EAD3792771.1"/>
    </source>
</evidence>
<evidence type="ECO:0000313" key="81">
    <source>
        <dbReference type="Proteomes" id="UP000410967"/>
    </source>
</evidence>
<dbReference type="EMBL" id="AAAQQZ010000003">
    <property type="protein sequence ID" value="EAE1338711.1"/>
    <property type="molecule type" value="Genomic_DNA"/>
</dbReference>
<evidence type="ECO:0000313" key="29">
    <source>
        <dbReference type="EMBL" id="EAG2515035.1"/>
    </source>
</evidence>
<evidence type="ECO:0000313" key="76">
    <source>
        <dbReference type="Proteomes" id="UP000376505"/>
    </source>
</evidence>
<dbReference type="EMBL" id="AACJYH010000005">
    <property type="protein sequence ID" value="EAK8897608.1"/>
    <property type="molecule type" value="Genomic_DNA"/>
</dbReference>
<organism evidence="27 66">
    <name type="scientific">Listeria monocytogenes</name>
    <dbReference type="NCBI Taxonomy" id="1639"/>
    <lineage>
        <taxon>Bacteria</taxon>
        <taxon>Bacillati</taxon>
        <taxon>Bacillota</taxon>
        <taxon>Bacilli</taxon>
        <taxon>Bacillales</taxon>
        <taxon>Listeriaceae</taxon>
        <taxon>Listeria</taxon>
    </lineage>
</organism>
<evidence type="ECO:0000256" key="1">
    <source>
        <dbReference type="ARBA" id="ARBA00001917"/>
    </source>
</evidence>
<dbReference type="Proteomes" id="UP000354255">
    <property type="component" value="Unassembled WGS sequence"/>
</dbReference>
<dbReference type="EMBL" id="AAAJWF010000005">
    <property type="protein sequence ID" value="EAC7480664.1"/>
    <property type="molecule type" value="Genomic_DNA"/>
</dbReference>
<dbReference type="EMBL" id="AABCVX010000003">
    <property type="protein sequence ID" value="EAG6169330.1"/>
    <property type="molecule type" value="Genomic_DNA"/>
</dbReference>
<dbReference type="EMBL" id="AABBZO010000003">
    <property type="protein sequence ID" value="EAG4461334.1"/>
    <property type="molecule type" value="Genomic_DNA"/>
</dbReference>
<reference evidence="40 70" key="6">
    <citation type="submission" date="2018-10" db="EMBL/GenBank/DDBJ databases">
        <authorList>
            <consortium name="PulseNet: The National Subtyping Network for Foodborne Disease Surveillance"/>
            <person name="Tarr C.L."/>
            <person name="Trees E."/>
            <person name="Katz L.S."/>
            <person name="Carleton-Romer H.A."/>
            <person name="Stroika S."/>
            <person name="Kucerova Z."/>
            <person name="Roache K.F."/>
            <person name="Sabol A.L."/>
            <person name="Besser J."/>
            <person name="Gerner-Smidt P."/>
        </authorList>
    </citation>
    <scope>NUCLEOTIDE SEQUENCE [LARGE SCALE GENOMIC DNA]</scope>
    <source>
        <strain evidence="13 67">2015L-6227</strain>
        <strain evidence="23 65">PNUSAL000134</strain>
        <strain evidence="17 71">PNUSAL000910</strain>
        <strain evidence="25 72">PNUSAL002180</strain>
        <strain evidence="26 88">PNUSAL002298</strain>
        <strain evidence="40 70">PNUSAL004402</strain>
        <strain evidence="47 91">PNUSAL005692</strain>
    </source>
</reference>
<evidence type="ECO:0000313" key="57">
    <source>
        <dbReference type="EMBL" id="HAC1754152.1"/>
    </source>
</evidence>
<reference evidence="81 92" key="8">
    <citation type="submission" date="2019-04" db="EMBL/GenBank/DDBJ databases">
        <authorList>
            <consortium name="GenomeTrakr network: Whole genome sequencing for foodborne pathogen traceback"/>
        </authorList>
    </citation>
    <scope>NUCLEOTIDE SEQUENCE [LARGE SCALE GENOMIC DNA]</scope>
    <source>
        <strain evidence="34 101">CFSAN004300</strain>
        <strain evidence="35 92">CFSAN072474</strain>
        <strain evidence="46 73">FLAG-55987</strain>
        <strain evidence="41 81">PHLUSALM00088</strain>
    </source>
</reference>
<dbReference type="EMBL" id="AABAGT010000008">
    <property type="protein sequence ID" value="EAG0866947.1"/>
    <property type="molecule type" value="Genomic_DNA"/>
</dbReference>
<dbReference type="GO" id="GO:0000287">
    <property type="term" value="F:magnesium ion binding"/>
    <property type="evidence" value="ECO:0007669"/>
    <property type="project" value="UniProtKB-UniRule"/>
</dbReference>
<evidence type="ECO:0000313" key="105">
    <source>
        <dbReference type="Proteomes" id="UP000841146"/>
    </source>
</evidence>
<evidence type="ECO:0000313" key="34">
    <source>
        <dbReference type="EMBL" id="EAG6989782.1"/>
    </source>
</evidence>
<evidence type="ECO:0000313" key="93">
    <source>
        <dbReference type="Proteomes" id="UP000525850"/>
    </source>
</evidence>
<feature type="binding site" evidence="11">
    <location>
        <position position="158"/>
    </location>
    <ligand>
        <name>substrate</name>
    </ligand>
</feature>
<dbReference type="GO" id="GO:0004452">
    <property type="term" value="F:isopentenyl-diphosphate delta-isomerase activity"/>
    <property type="evidence" value="ECO:0007669"/>
    <property type="project" value="UniProtKB-UniRule"/>
</dbReference>
<evidence type="ECO:0000313" key="13">
    <source>
        <dbReference type="EMBL" id="EAC4551766.1"/>
    </source>
</evidence>
<evidence type="ECO:0000313" key="48">
    <source>
        <dbReference type="EMBL" id="EDN7715142.1"/>
    </source>
</evidence>
<evidence type="ECO:0000313" key="23">
    <source>
        <dbReference type="EMBL" id="EAE2354953.1"/>
    </source>
</evidence>
<evidence type="ECO:0000313" key="16">
    <source>
        <dbReference type="EMBL" id="EAC7480664.1"/>
    </source>
</evidence>
<evidence type="ECO:0000313" key="50">
    <source>
        <dbReference type="EMBL" id="EDO0984945.1"/>
    </source>
</evidence>
<evidence type="ECO:0000313" key="106">
    <source>
        <dbReference type="Proteomes" id="UP000843775"/>
    </source>
</evidence>
<dbReference type="Proteomes" id="UP000337746">
    <property type="component" value="Unassembled WGS sequence"/>
</dbReference>
<dbReference type="Proteomes" id="UP000548278">
    <property type="component" value="Unassembled WGS sequence"/>
</dbReference>
<dbReference type="Proteomes" id="UP000840197">
    <property type="component" value="Unassembled WGS sequence"/>
</dbReference>
<reference evidence="96 97" key="7">
    <citation type="submission" date="2019-04" db="EMBL/GenBank/DDBJ databases">
        <authorList>
            <person name="Ashton P.M."/>
            <person name="Dallman T."/>
            <person name="Nair S."/>
            <person name="De Pinna E."/>
            <person name="Peters T."/>
            <person name="Grant K."/>
        </authorList>
    </citation>
    <scope>NUCLEOTIDE SEQUENCE [LARGE SCALE GENOMIC DNA]</scope>
    <source>
        <strain evidence="37 97">282333</strain>
        <strain evidence="38 96">282352</strain>
        <strain evidence="36 100">289003</strain>
        <strain evidence="50 87">788324</strain>
        <strain evidence="24">RL15000286</strain>
    </source>
</reference>
<reference evidence="62 63" key="2">
    <citation type="journal article" date="2018" name="BMC Genomics">
        <title>Genes significantly associated with lineage II food isolates of Listeria monocytogenes.</title>
        <authorList>
            <person name="Pirone-Davies C."/>
            <person name="Chen Y."/>
            <person name="Pightling A."/>
            <person name="Ryan G."/>
            <person name="Wang Y."/>
            <person name="Yao K."/>
            <person name="Hoffmann M."/>
            <person name="Allard M.W."/>
        </authorList>
    </citation>
    <scope>NUCLEOTIDE SEQUENCE [LARGE SCALE GENOMIC DNA]</scope>
    <source>
        <strain evidence="62 63">PNUSAL000550</strain>
    </source>
</reference>
<evidence type="ECO:0000313" key="35">
    <source>
        <dbReference type="EMBL" id="EAG9387269.1"/>
    </source>
</evidence>
<dbReference type="AlphaFoldDB" id="A0A0B8RAQ8"/>
<dbReference type="Proteomes" id="UP000336166">
    <property type="component" value="Unassembled WGS sequence"/>
</dbReference>
<dbReference type="EMBL" id="AAHZFN010000005">
    <property type="protein sequence ID" value="ECB9472962.1"/>
    <property type="molecule type" value="Genomic_DNA"/>
</dbReference>
<feature type="binding site" evidence="11">
    <location>
        <begin position="267"/>
        <end position="269"/>
    </location>
    <ligand>
        <name>FMN</name>
        <dbReference type="ChEBI" id="CHEBI:58210"/>
    </ligand>
</feature>
<dbReference type="Proteomes" id="UP000489121">
    <property type="component" value="Unassembled WGS sequence"/>
</dbReference>
<evidence type="ECO:0000313" key="94">
    <source>
        <dbReference type="Proteomes" id="UP000527632"/>
    </source>
</evidence>
<dbReference type="GO" id="GO:0005737">
    <property type="term" value="C:cytoplasm"/>
    <property type="evidence" value="ECO:0007669"/>
    <property type="project" value="UniProtKB-SubCell"/>
</dbReference>
<keyword evidence="2 11" id="KW-0963">Cytoplasm</keyword>
<dbReference type="Proteomes" id="UP000345329">
    <property type="component" value="Unassembled WGS sequence"/>
</dbReference>
<evidence type="ECO:0000313" key="100">
    <source>
        <dbReference type="Proteomes" id="UP000546397"/>
    </source>
</evidence>
<dbReference type="EMBL" id="AABATR010000003">
    <property type="protein sequence ID" value="EAG1893533.1"/>
    <property type="molecule type" value="Genomic_DNA"/>
</dbReference>
<feature type="binding site" evidence="11">
    <location>
        <begin position="69"/>
        <end position="71"/>
    </location>
    <ligand>
        <name>FMN</name>
        <dbReference type="ChEBI" id="CHEBI:58210"/>
    </ligand>
</feature>
<evidence type="ECO:0000313" key="102">
    <source>
        <dbReference type="Proteomes" id="UP000549379"/>
    </source>
</evidence>
<dbReference type="Proteomes" id="UP000546397">
    <property type="component" value="Unassembled WGS sequence"/>
</dbReference>
<evidence type="ECO:0000313" key="53">
    <source>
        <dbReference type="EMBL" id="HAB8398027.1"/>
    </source>
</evidence>
<evidence type="ECO:0000313" key="49">
    <source>
        <dbReference type="EMBL" id="EDN9836389.1"/>
    </source>
</evidence>
<evidence type="ECO:0000313" key="71">
    <source>
        <dbReference type="Proteomes" id="UP000354255"/>
    </source>
</evidence>
<dbReference type="EMBL" id="AABBHO010000012">
    <property type="protein sequence ID" value="EAG2996762.1"/>
    <property type="molecule type" value="Genomic_DNA"/>
</dbReference>
<evidence type="ECO:0000313" key="38">
    <source>
        <dbReference type="EMBL" id="EAH3293535.1"/>
    </source>
</evidence>
<sequence length="358" mass="39424">MQKNDDLLRERRKDEHVALGVKQNEQLAPSSLEDIQLIGTSIPRYNVKDIDLTTTIVGTNVPFPLYINAMTGGSRHTKKINAELAEIAREVAIPMAVGSQSAALKNSSLIDTYKIVREINPNGMILANISPEVALQEGLRAIEMLEANALQIHINPAQELVMQEGDRSFSHWLTRIEEYVKLSPVPVVVKEVGFGMTRETVKTLADIGVQTVDLAGKGGTNFAQIENDRRRDQAYDFLLDWGISTGQALIDMQHQDAPKIAYLASGGIRNPLDIVKALALGADSVGMAGQIIYSLKKEGVTKTIEKLELWKEQLRGLFVLANAKNISELKTTPLIISGELAKWGALREIDLVKLANRK</sequence>
<dbReference type="Proteomes" id="UP000525850">
    <property type="component" value="Unassembled WGS sequence"/>
</dbReference>
<evidence type="ECO:0000313" key="44">
    <source>
        <dbReference type="EMBL" id="ECC1557054.1"/>
    </source>
</evidence>
<dbReference type="Proteomes" id="UP000844415">
    <property type="component" value="Unassembled WGS sequence"/>
</dbReference>
<dbReference type="EMBL" id="AANEHK010000002">
    <property type="protein sequence ID" value="EDO0984945.1"/>
    <property type="molecule type" value="Genomic_DNA"/>
</dbReference>
<evidence type="ECO:0000313" key="75">
    <source>
        <dbReference type="Proteomes" id="UP000368512"/>
    </source>
</evidence>
<evidence type="ECO:0000313" key="69">
    <source>
        <dbReference type="Proteomes" id="UP000345329"/>
    </source>
</evidence>
<keyword evidence="5 11" id="KW-0479">Metal-binding</keyword>
<evidence type="ECO:0000313" key="21">
    <source>
        <dbReference type="EMBL" id="EAD5786349.1"/>
    </source>
</evidence>
<dbReference type="EMBL" id="AABFVG010000001">
    <property type="protein sequence ID" value="EAH2280825.1"/>
    <property type="molecule type" value="Genomic_DNA"/>
</dbReference>
<dbReference type="Proteomes" id="UP000344343">
    <property type="component" value="Unassembled WGS sequence"/>
</dbReference>
<evidence type="ECO:0000313" key="45">
    <source>
        <dbReference type="EMBL" id="ECX6924146.1"/>
    </source>
</evidence>
<dbReference type="EMBL" id="AANDSR010000003">
    <property type="protein sequence ID" value="EDN9836389.1"/>
    <property type="molecule type" value="Genomic_DNA"/>
</dbReference>
<evidence type="ECO:0000313" key="101">
    <source>
        <dbReference type="Proteomes" id="UP000548278"/>
    </source>
</evidence>
<dbReference type="EMBL" id="DAAEEB010000002">
    <property type="protein sequence ID" value="HAA8052225.1"/>
    <property type="molecule type" value="Genomic_DNA"/>
</dbReference>
<comment type="function">
    <text evidence="11">Involved in the biosynthesis of isoprenoids. Catalyzes the 1,3-allylic rearrangement of the homoallylic substrate isopentenyl (IPP) to its allylic isomer, dimethylallyl diphosphate (DMAPP).</text>
</comment>
<evidence type="ECO:0000313" key="91">
    <source>
        <dbReference type="Proteomes" id="UP000489121"/>
    </source>
</evidence>
<evidence type="ECO:0000313" key="15">
    <source>
        <dbReference type="EMBL" id="EAC6548720.1"/>
    </source>
</evidence>
<evidence type="ECO:0000313" key="54">
    <source>
        <dbReference type="EMBL" id="HAB8557215.1"/>
    </source>
</evidence>
<dbReference type="EMBL" id="AAHZFY010000006">
    <property type="protein sequence ID" value="ECB9513013.1"/>
    <property type="molecule type" value="Genomic_DNA"/>
</dbReference>
<dbReference type="EMBL" id="AAAREG010000009">
    <property type="protein sequence ID" value="EAE2354953.1"/>
    <property type="molecule type" value="Genomic_DNA"/>
</dbReference>
<evidence type="ECO:0000313" key="18">
    <source>
        <dbReference type="EMBL" id="EAD1185069.1"/>
    </source>
</evidence>
<dbReference type="EMBL" id="AAAJKI010000024">
    <property type="protein sequence ID" value="EAC6548720.1"/>
    <property type="molecule type" value="Genomic_DNA"/>
</dbReference>
<dbReference type="Proteomes" id="UP000533021">
    <property type="component" value="Unassembled WGS sequence"/>
</dbReference>
<dbReference type="Proteomes" id="UP000364988">
    <property type="component" value="Unassembled WGS sequence"/>
</dbReference>
<dbReference type="EMBL" id="AABBYJ010000002">
    <property type="protein sequence ID" value="EAG4330516.1"/>
    <property type="molecule type" value="Genomic_DNA"/>
</dbReference>
<dbReference type="Proteomes" id="UP000398321">
    <property type="component" value="Unassembled WGS sequence"/>
</dbReference>
<evidence type="ECO:0000313" key="52">
    <source>
        <dbReference type="EMBL" id="HAA8052225.1"/>
    </source>
</evidence>
<dbReference type="EMBL" id="AABAYG010000004">
    <property type="protein sequence ID" value="EAG2245744.1"/>
    <property type="molecule type" value="Genomic_DNA"/>
</dbReference>
<dbReference type="Gene3D" id="3.20.20.70">
    <property type="entry name" value="Aldolase class I"/>
    <property type="match status" value="1"/>
</dbReference>
<evidence type="ECO:0000313" key="61">
    <source>
        <dbReference type="EMBL" id="OET52272.1"/>
    </source>
</evidence>
<dbReference type="EMBL" id="AABEMN010000001">
    <property type="protein sequence ID" value="EAG9518299.1"/>
    <property type="molecule type" value="Genomic_DNA"/>
</dbReference>
<evidence type="ECO:0000313" key="46">
    <source>
        <dbReference type="EMBL" id="ECY6544483.1"/>
    </source>
</evidence>
<dbReference type="Proteomes" id="UP000427828">
    <property type="component" value="Unassembled WGS sequence"/>
</dbReference>
<dbReference type="EMBL" id="AABAWE010000004">
    <property type="protein sequence ID" value="EAG2087556.1"/>
    <property type="molecule type" value="Genomic_DNA"/>
</dbReference>
<dbReference type="Proteomes" id="UP000389283">
    <property type="component" value="Unassembled WGS sequence"/>
</dbReference>
<keyword evidence="8 11" id="KW-0414">Isoprene biosynthesis</keyword>
<comment type="cofactor">
    <cofactor evidence="11">
        <name>NADPH</name>
        <dbReference type="ChEBI" id="CHEBI:57783"/>
    </cofactor>
</comment>
<dbReference type="EMBL" id="AACKDQ010000008">
    <property type="protein sequence ID" value="EAK9316414.1"/>
    <property type="molecule type" value="Genomic_DNA"/>
</dbReference>
<dbReference type="Proteomes" id="UP000350032">
    <property type="component" value="Unassembled WGS sequence"/>
</dbReference>
<dbReference type="PIRSF" id="PIRSF003314">
    <property type="entry name" value="IPP_isomerase"/>
    <property type="match status" value="1"/>
</dbReference>
<dbReference type="Proteomes" id="UP000544530">
    <property type="component" value="Unassembled WGS sequence"/>
</dbReference>
<evidence type="ECO:0000256" key="11">
    <source>
        <dbReference type="HAMAP-Rule" id="MF_00354"/>
    </source>
</evidence>
<feature type="binding site" evidence="11">
    <location>
        <begin position="12"/>
        <end position="13"/>
    </location>
    <ligand>
        <name>substrate</name>
    </ligand>
</feature>
<dbReference type="Proteomes" id="UP000478682">
    <property type="component" value="Unassembled WGS sequence"/>
</dbReference>
<feature type="domain" description="FMN-dependent dehydrogenase" evidence="12">
    <location>
        <begin position="156"/>
        <end position="332"/>
    </location>
</feature>
<dbReference type="Proteomes" id="UP000365297">
    <property type="component" value="Unassembled WGS sequence"/>
</dbReference>
<reference evidence="104 105" key="3">
    <citation type="journal article" date="2018" name="Genome Biol.">
        <title>SKESA: strategic k-mer extension for scrupulous assemblies.</title>
        <authorList>
            <person name="Souvorov A."/>
            <person name="Agarwala R."/>
            <person name="Lipman D.J."/>
        </authorList>
    </citation>
    <scope>NUCLEOTIDE SEQUENCE [LARGE SCALE GENOMIC DNA]</scope>
    <source>
        <strain evidence="52">09CEB371LM</strain>
        <strain evidence="58">2017-325981-023-01</strain>
        <strain evidence="54 107">CFIAFB20100120</strain>
        <strain evidence="53 104">CFIAFB20130012</strain>
        <strain evidence="56">CFIAFB20170037</strain>
        <strain evidence="55 105">CFIAFB20170045</strain>
        <strain evidence="57 106">DMG1500109</strain>
    </source>
</reference>
<dbReference type="EMBL" id="AANPAU010000009">
    <property type="protein sequence ID" value="EDP8514929.1"/>
    <property type="molecule type" value="Genomic_DNA"/>
</dbReference>
<evidence type="ECO:0000313" key="58">
    <source>
        <dbReference type="EMBL" id="HAJ9594049.1"/>
    </source>
</evidence>
<evidence type="ECO:0000313" key="25">
    <source>
        <dbReference type="EMBL" id="EAG0866947.1"/>
    </source>
</evidence>
<dbReference type="EMBL" id="AAAKQF010000002">
    <property type="protein sequence ID" value="EAC9039390.1"/>
    <property type="molecule type" value="Genomic_DNA"/>
</dbReference>
<evidence type="ECO:0000313" key="90">
    <source>
        <dbReference type="Proteomes" id="UP000481141"/>
    </source>
</evidence>
<dbReference type="Proteomes" id="UP000843503">
    <property type="component" value="Unassembled WGS sequence"/>
</dbReference>
<evidence type="ECO:0000313" key="97">
    <source>
        <dbReference type="Proteomes" id="UP000533021"/>
    </source>
</evidence>
<dbReference type="EMBL" id="DAAIJL010000006">
    <property type="protein sequence ID" value="HAB8557215.1"/>
    <property type="molecule type" value="Genomic_DNA"/>
</dbReference>
<dbReference type="InterPro" id="IPR013785">
    <property type="entry name" value="Aldolase_TIM"/>
</dbReference>
<reference evidence="66 69" key="5">
    <citation type="submission" date="2018-06" db="EMBL/GenBank/DDBJ databases">
        <authorList>
            <consortium name="GenomeTrakr: Next Generation Sequencing Network for Food Pathogen Tracability"/>
        </authorList>
    </citation>
    <scope>NUCLEOTIDE SEQUENCE [LARGE SCALE GENOMIC DNA]</scope>
    <source>
        <strain evidence="30 102">10B02965A-1</strain>
        <strain evidence="16 75">CFSAN008042</strain>
        <strain evidence="32 95">CFSAN063727</strain>
        <strain evidence="48 84">CFSAN102901</strain>
        <strain evidence="22 77">FDA00006494</strain>
        <strain evidence="14 74">FDA00007096</strain>
        <strain evidence="18 80">FDA00008584</strain>
        <strain evidence="28">FDA00011243</strain>
        <strain evidence="15 64">FDA00013332</strain>
        <strain evidence="21 68">FDA00013853</strain>
        <strain evidence="42 82">FDA00014336</strain>
        <strain evidence="44 78">FDA00014370</strain>
        <strain evidence="43 79">FDA00014392</strain>
        <strain evidence="51">FDA00015054</strain>
        <strain evidence="31 98">FDA1005580-S054-001</strain>
        <strain evidence="89">FDA1090798-S029-001</strain>
        <strain evidence="90">FDA956581-098-004</strain>
        <strain evidence="29 93">FDA960927-006-004</strain>
        <strain evidence="33 103">FLAG-38921</strain>
        <strain evidence="45 83">FLAG-51482A</strain>
        <strain evidence="27 66">FLAG-54356</strain>
        <strain evidence="20 76">FSIS31901579</strain>
        <strain evidence="39 94">LS1344</strain>
        <strain evidence="49 86">OSF101448</strain>
        <strain evidence="19 69">VA-WGS-00405</strain>
    </source>
</reference>
<evidence type="ECO:0000259" key="12">
    <source>
        <dbReference type="Pfam" id="PF01070"/>
    </source>
</evidence>
<dbReference type="Proteomes" id="UP000540117">
    <property type="component" value="Unassembled WGS sequence"/>
</dbReference>
<evidence type="ECO:0000313" key="55">
    <source>
        <dbReference type="EMBL" id="HAC0013129.1"/>
    </source>
</evidence>
<dbReference type="HAMAP" id="MF_00354">
    <property type="entry name" value="Idi_2"/>
    <property type="match status" value="1"/>
</dbReference>